<proteinExistence type="predicted"/>
<dbReference type="PROSITE" id="PS50011">
    <property type="entry name" value="PROTEIN_KINASE_DOM"/>
    <property type="match status" value="1"/>
</dbReference>
<evidence type="ECO:0000259" key="6">
    <source>
        <dbReference type="PROSITE" id="PS50011"/>
    </source>
</evidence>
<dbReference type="SMART" id="SM00220">
    <property type="entry name" value="S_TKc"/>
    <property type="match status" value="1"/>
</dbReference>
<evidence type="ECO:0000313" key="8">
    <source>
        <dbReference type="Proteomes" id="UP000012174"/>
    </source>
</evidence>
<dbReference type="GO" id="GO:0005524">
    <property type="term" value="F:ATP binding"/>
    <property type="evidence" value="ECO:0007669"/>
    <property type="project" value="UniProtKB-KW"/>
</dbReference>
<evidence type="ECO:0000313" key="7">
    <source>
        <dbReference type="EMBL" id="EMR69350.1"/>
    </source>
</evidence>
<dbReference type="GO" id="GO:0004674">
    <property type="term" value="F:protein serine/threonine kinase activity"/>
    <property type="evidence" value="ECO:0007669"/>
    <property type="project" value="TreeGrafter"/>
</dbReference>
<keyword evidence="2" id="KW-0547">Nucleotide-binding</keyword>
<evidence type="ECO:0000256" key="1">
    <source>
        <dbReference type="ARBA" id="ARBA00022679"/>
    </source>
</evidence>
<evidence type="ECO:0000256" key="4">
    <source>
        <dbReference type="ARBA" id="ARBA00022840"/>
    </source>
</evidence>
<keyword evidence="8" id="KW-1185">Reference proteome</keyword>
<dbReference type="Pfam" id="PF00069">
    <property type="entry name" value="Pkinase"/>
    <property type="match status" value="1"/>
</dbReference>
<evidence type="ECO:0000256" key="2">
    <source>
        <dbReference type="ARBA" id="ARBA00022741"/>
    </source>
</evidence>
<dbReference type="eggNOG" id="ENOG502RZ04">
    <property type="taxonomic scope" value="Eukaryota"/>
</dbReference>
<accession>M7TRP2</accession>
<feature type="region of interest" description="Disordered" evidence="5">
    <location>
        <begin position="263"/>
        <end position="330"/>
    </location>
</feature>
<dbReference type="InterPro" id="IPR000719">
    <property type="entry name" value="Prot_kinase_dom"/>
</dbReference>
<dbReference type="PANTHER" id="PTHR43289">
    <property type="entry name" value="MITOGEN-ACTIVATED PROTEIN KINASE KINASE KINASE 20-RELATED"/>
    <property type="match status" value="1"/>
</dbReference>
<feature type="compositionally biased region" description="Low complexity" evidence="5">
    <location>
        <begin position="285"/>
        <end position="305"/>
    </location>
</feature>
<feature type="domain" description="Protein kinase" evidence="6">
    <location>
        <begin position="35"/>
        <end position="330"/>
    </location>
</feature>
<evidence type="ECO:0000256" key="5">
    <source>
        <dbReference type="SAM" id="MobiDB-lite"/>
    </source>
</evidence>
<gene>
    <name evidence="7" type="ORF">UCREL1_3629</name>
</gene>
<name>M7TRP2_EUTLA</name>
<dbReference type="PANTHER" id="PTHR43289:SF6">
    <property type="entry name" value="SERINE_THREONINE-PROTEIN KINASE NEKL-3"/>
    <property type="match status" value="1"/>
</dbReference>
<dbReference type="AlphaFoldDB" id="M7TRP2"/>
<dbReference type="OMA" id="CQPFGKR"/>
<keyword evidence="3 7" id="KW-0418">Kinase</keyword>
<dbReference type="OrthoDB" id="4062651at2759"/>
<dbReference type="Gene3D" id="1.10.510.10">
    <property type="entry name" value="Transferase(Phosphotransferase) domain 1"/>
    <property type="match status" value="1"/>
</dbReference>
<dbReference type="Proteomes" id="UP000012174">
    <property type="component" value="Unassembled WGS sequence"/>
</dbReference>
<keyword evidence="4" id="KW-0067">ATP-binding</keyword>
<dbReference type="InterPro" id="IPR011009">
    <property type="entry name" value="Kinase-like_dom_sf"/>
</dbReference>
<protein>
    <submittedName>
        <fullName evidence="7">Putative serine threonine-protein kinase protein</fullName>
    </submittedName>
</protein>
<dbReference type="SUPFAM" id="SSF56112">
    <property type="entry name" value="Protein kinase-like (PK-like)"/>
    <property type="match status" value="1"/>
</dbReference>
<sequence>MEEQPSHPDMGLFRNLDCVMETSDPNTSKIEYTTFYVLTSNDVAFFGQIHKAKTEITVEEITNALEQVPDHTIFPPMLETTKLMVAPDHTESEFYIKRPNLSVYELFKDDDFLARLLLSEAVTMQEIAQHPHPNIARYHGVRLRRGRITGLVLDNYPCTLLEHVKRGLSLDWKKSMQSLESAVAHLHSLGLAHNDINPENIMVTADNVLILIDFGSCGPFGKRVPTQGTPEWTDKIDGRSGKEHDVFGLDKIRKWFQAECTKENVPDDGEHSGSSGTATADYMDSTESGTDLSSPSSDQSNTQSDFLADANTRDFQKGPAESRLVLPPLT</sequence>
<reference evidence="8" key="1">
    <citation type="journal article" date="2013" name="Genome Announc.">
        <title>Draft genome sequence of the grapevine dieback fungus Eutypa lata UCR-EL1.</title>
        <authorList>
            <person name="Blanco-Ulate B."/>
            <person name="Rolshausen P.E."/>
            <person name="Cantu D."/>
        </authorList>
    </citation>
    <scope>NUCLEOTIDE SEQUENCE [LARGE SCALE GENOMIC DNA]</scope>
    <source>
        <strain evidence="8">UCR-EL1</strain>
    </source>
</reference>
<evidence type="ECO:0000256" key="3">
    <source>
        <dbReference type="ARBA" id="ARBA00022777"/>
    </source>
</evidence>
<dbReference type="HOGENOM" id="CLU_062257_2_0_1"/>
<dbReference type="KEGG" id="ela:UCREL1_3629"/>
<dbReference type="EMBL" id="KB706096">
    <property type="protein sequence ID" value="EMR69350.1"/>
    <property type="molecule type" value="Genomic_DNA"/>
</dbReference>
<keyword evidence="1" id="KW-0808">Transferase</keyword>
<organism evidence="7 8">
    <name type="scientific">Eutypa lata (strain UCR-EL1)</name>
    <name type="common">Grapevine dieback disease fungus</name>
    <name type="synonym">Eutypa armeniacae</name>
    <dbReference type="NCBI Taxonomy" id="1287681"/>
    <lineage>
        <taxon>Eukaryota</taxon>
        <taxon>Fungi</taxon>
        <taxon>Dikarya</taxon>
        <taxon>Ascomycota</taxon>
        <taxon>Pezizomycotina</taxon>
        <taxon>Sordariomycetes</taxon>
        <taxon>Xylariomycetidae</taxon>
        <taxon>Xylariales</taxon>
        <taxon>Diatrypaceae</taxon>
        <taxon>Eutypa</taxon>
    </lineage>
</organism>